<feature type="region of interest" description="Disordered" evidence="1">
    <location>
        <begin position="54"/>
        <end position="77"/>
    </location>
</feature>
<reference evidence="2 3" key="1">
    <citation type="submission" date="2023-10" db="EMBL/GenBank/DDBJ databases">
        <title>Chromosome-scale genome assembly provides insights into flower coloration mechanisms of Canna indica.</title>
        <authorList>
            <person name="Li C."/>
        </authorList>
    </citation>
    <scope>NUCLEOTIDE SEQUENCE [LARGE SCALE GENOMIC DNA]</scope>
    <source>
        <tissue evidence="2">Flower</tissue>
    </source>
</reference>
<dbReference type="EMBL" id="CP136890">
    <property type="protein sequence ID" value="WOK91369.1"/>
    <property type="molecule type" value="Genomic_DNA"/>
</dbReference>
<sequence length="77" mass="8425">MDDISSMFSCYESWMVDHANICQGLTGSSEDGTQLTYLQVQHTRKALVEITLDYDNGGPNLKHDPRKGKPGPGSKGP</sequence>
<proteinExistence type="predicted"/>
<organism evidence="2 3">
    <name type="scientific">Canna indica</name>
    <name type="common">Indian-shot</name>
    <dbReference type="NCBI Taxonomy" id="4628"/>
    <lineage>
        <taxon>Eukaryota</taxon>
        <taxon>Viridiplantae</taxon>
        <taxon>Streptophyta</taxon>
        <taxon>Embryophyta</taxon>
        <taxon>Tracheophyta</taxon>
        <taxon>Spermatophyta</taxon>
        <taxon>Magnoliopsida</taxon>
        <taxon>Liliopsida</taxon>
        <taxon>Zingiberales</taxon>
        <taxon>Cannaceae</taxon>
        <taxon>Canna</taxon>
    </lineage>
</organism>
<evidence type="ECO:0000313" key="3">
    <source>
        <dbReference type="Proteomes" id="UP001327560"/>
    </source>
</evidence>
<name>A0AAQ3JKD2_9LILI</name>
<keyword evidence="3" id="KW-1185">Reference proteome</keyword>
<evidence type="ECO:0000256" key="1">
    <source>
        <dbReference type="SAM" id="MobiDB-lite"/>
    </source>
</evidence>
<dbReference type="Proteomes" id="UP001327560">
    <property type="component" value="Chromosome 1"/>
</dbReference>
<dbReference type="PANTHER" id="PTHR34467">
    <property type="entry name" value="TRANSMEMBRANE PROTEIN"/>
    <property type="match status" value="1"/>
</dbReference>
<gene>
    <name evidence="2" type="ORF">Cni_G00060</name>
</gene>
<evidence type="ECO:0000313" key="2">
    <source>
        <dbReference type="EMBL" id="WOK91369.1"/>
    </source>
</evidence>
<dbReference type="PANTHER" id="PTHR34467:SF1">
    <property type="entry name" value="OS05G0542300 PROTEIN"/>
    <property type="match status" value="1"/>
</dbReference>
<dbReference type="AlphaFoldDB" id="A0AAQ3JKD2"/>
<accession>A0AAQ3JKD2</accession>
<protein>
    <submittedName>
        <fullName evidence="2">Uncharacterized protein</fullName>
    </submittedName>
</protein>